<accession>A0A2G5SK69</accession>
<protein>
    <submittedName>
        <fullName evidence="2">Uncharacterized protein</fullName>
    </submittedName>
</protein>
<evidence type="ECO:0000313" key="2">
    <source>
        <dbReference type="EMBL" id="PIC15256.1"/>
    </source>
</evidence>
<feature type="region of interest" description="Disordered" evidence="1">
    <location>
        <begin position="160"/>
        <end position="191"/>
    </location>
</feature>
<keyword evidence="3" id="KW-1185">Reference proteome</keyword>
<comment type="caution">
    <text evidence="2">The sequence shown here is derived from an EMBL/GenBank/DDBJ whole genome shotgun (WGS) entry which is preliminary data.</text>
</comment>
<dbReference type="EMBL" id="PDUG01000006">
    <property type="protein sequence ID" value="PIC15256.1"/>
    <property type="molecule type" value="Genomic_DNA"/>
</dbReference>
<dbReference type="Proteomes" id="UP000230233">
    <property type="component" value="Chromosome X"/>
</dbReference>
<reference evidence="3" key="1">
    <citation type="submission" date="2017-10" db="EMBL/GenBank/DDBJ databases">
        <title>Rapid genome shrinkage in a self-fertile nematode reveals novel sperm competition proteins.</title>
        <authorList>
            <person name="Yin D."/>
            <person name="Schwarz E.M."/>
            <person name="Thomas C.G."/>
            <person name="Felde R.L."/>
            <person name="Korf I.F."/>
            <person name="Cutter A.D."/>
            <person name="Schartner C.M."/>
            <person name="Ralston E.J."/>
            <person name="Meyer B.J."/>
            <person name="Haag E.S."/>
        </authorList>
    </citation>
    <scope>NUCLEOTIDE SEQUENCE [LARGE SCALE GENOMIC DNA]</scope>
    <source>
        <strain evidence="3">JU1422</strain>
    </source>
</reference>
<dbReference type="AlphaFoldDB" id="A0A2G5SK69"/>
<evidence type="ECO:0000313" key="3">
    <source>
        <dbReference type="Proteomes" id="UP000230233"/>
    </source>
</evidence>
<feature type="compositionally biased region" description="Basic residues" evidence="1">
    <location>
        <begin position="171"/>
        <end position="191"/>
    </location>
</feature>
<name>A0A2G5SK69_9PELO</name>
<proteinExistence type="predicted"/>
<sequence>MTDLFLNVSTFPLYLKTSGVLEPHIFPILFSTLDLMNPNSFQMDCAAICLLTTAVQFIPLSSTINCTYCVEARSTYEHCFKDVIECAYRDPSSLIICLNVYEKNGGDPAIVQHTIRCISYQDYYVPDESIRQVSAGGSCAFEHIQKCECDVCRTPTTTTTTTTTTKITPSMHRKKHHHHHHHKEGSSHHRKHDQLVYPNNTFAQQFRDSGLYLKSSPRFLSLFGLLLVQLFV</sequence>
<organism evidence="2 3">
    <name type="scientific">Caenorhabditis nigoni</name>
    <dbReference type="NCBI Taxonomy" id="1611254"/>
    <lineage>
        <taxon>Eukaryota</taxon>
        <taxon>Metazoa</taxon>
        <taxon>Ecdysozoa</taxon>
        <taxon>Nematoda</taxon>
        <taxon>Chromadorea</taxon>
        <taxon>Rhabditida</taxon>
        <taxon>Rhabditina</taxon>
        <taxon>Rhabditomorpha</taxon>
        <taxon>Rhabditoidea</taxon>
        <taxon>Rhabditidae</taxon>
        <taxon>Peloderinae</taxon>
        <taxon>Caenorhabditis</taxon>
    </lineage>
</organism>
<gene>
    <name evidence="2" type="primary">Cni-F38G1.3</name>
    <name evidence="2" type="synonym">Cnig_chr_X.g22303</name>
    <name evidence="2" type="ORF">B9Z55_022303</name>
</gene>
<dbReference type="OrthoDB" id="5825932at2759"/>
<evidence type="ECO:0000256" key="1">
    <source>
        <dbReference type="SAM" id="MobiDB-lite"/>
    </source>
</evidence>